<dbReference type="AlphaFoldDB" id="A0A6A4Z5G2"/>
<evidence type="ECO:0000313" key="1">
    <source>
        <dbReference type="EMBL" id="KAF0705500.1"/>
    </source>
</evidence>
<protein>
    <submittedName>
        <fullName evidence="1">Uncharacterized protein</fullName>
    </submittedName>
</protein>
<dbReference type="Proteomes" id="UP000469452">
    <property type="component" value="Unassembled WGS sequence"/>
</dbReference>
<name>A0A6A4Z5G2_APHAT</name>
<comment type="caution">
    <text evidence="1">The sequence shown here is derived from an EMBL/GenBank/DDBJ whole genome shotgun (WGS) entry which is preliminary data.</text>
</comment>
<proteinExistence type="predicted"/>
<dbReference type="VEuPathDB" id="FungiDB:H257_10904"/>
<gene>
    <name evidence="1" type="ORF">AaE_014486</name>
</gene>
<organism evidence="1 2">
    <name type="scientific">Aphanomyces astaci</name>
    <name type="common">Crayfish plague agent</name>
    <dbReference type="NCBI Taxonomy" id="112090"/>
    <lineage>
        <taxon>Eukaryota</taxon>
        <taxon>Sar</taxon>
        <taxon>Stramenopiles</taxon>
        <taxon>Oomycota</taxon>
        <taxon>Saprolegniomycetes</taxon>
        <taxon>Saprolegniales</taxon>
        <taxon>Verrucalvaceae</taxon>
        <taxon>Aphanomyces</taxon>
    </lineage>
</organism>
<reference evidence="1 2" key="1">
    <citation type="submission" date="2019-06" db="EMBL/GenBank/DDBJ databases">
        <title>Genomics analysis of Aphanomyces spp. identifies a new class of oomycete effector associated with host adaptation.</title>
        <authorList>
            <person name="Gaulin E."/>
        </authorList>
    </citation>
    <scope>NUCLEOTIDE SEQUENCE [LARGE SCALE GENOMIC DNA]</scope>
    <source>
        <strain evidence="1 2">E</strain>
    </source>
</reference>
<sequence>MKLFLDNGFVLDMSSSTYRDDALDIGQTAQHNLLAYLAARGVDSKGSSAVLKHLRILHRSGDLNDRITRYHNLLAMELITDPAPQYTHDILDLYTSKTKPKVMILHQMYTESMPY</sequence>
<evidence type="ECO:0000313" key="2">
    <source>
        <dbReference type="Proteomes" id="UP000469452"/>
    </source>
</evidence>
<accession>A0A6A4Z5G2</accession>
<dbReference type="EMBL" id="VJMI01020088">
    <property type="protein sequence ID" value="KAF0705500.1"/>
    <property type="molecule type" value="Genomic_DNA"/>
</dbReference>